<comment type="caution">
    <text evidence="2">The sequence shown here is derived from an EMBL/GenBank/DDBJ whole genome shotgun (WGS) entry which is preliminary data.</text>
</comment>
<feature type="compositionally biased region" description="Basic and acidic residues" evidence="1">
    <location>
        <begin position="33"/>
        <end position="48"/>
    </location>
</feature>
<name>A0AAV4KNQ3_9ACTN</name>
<accession>A0AAV4KNQ3</accession>
<proteinExistence type="predicted"/>
<dbReference type="SUPFAM" id="SSF89372">
    <property type="entry name" value="Fucose-specific lectin"/>
    <property type="match status" value="1"/>
</dbReference>
<gene>
    <name evidence="2" type="ORF">GCM10010497_52600</name>
</gene>
<dbReference type="AlphaFoldDB" id="A0AAV4KNQ3"/>
<sequence>MYDGYGFSGLRAAVYRSGEASIERVIDGVENGSRRQGAEMARGTDRRTRSGRLAGDVRPAPGLLLLVVAAPAEAIAPLGAEPPGVPVAVVCLGRGEPGEAQALGSALAAARERGHRIAGEPHVLDPRDDAEERLLDLFLDLGPARVGTLDPDPESVAVEGGERKYAVVEPPARGAAALAALAAARAYQEHTGRPVYVECRRAGADPYASGEAASRYPRQSRWLTRGTDGRLSVHLLSAAGVLCWTETVPGGPDWGGPELLETPPELMPGLTVLQGSDGYVRLFGLRRATDKGAQALEVVTAAQYQSGRPLAPWQSIGNPNAREWERARQVGFPVAALDGEGTLHVFVRNVGRGISTRRQDRAGRWTGWEHLRGRRIADELAAVPGPDGGVDLVARRRDRAEAVHWHYDPASRGWAEDRTVPVRMVPGSLAAAPEAGGVRFRYADTNELCLWRPGAPAPEALGGADGGGAATGAAGAAVQGWSCTVLVRPGGDGTTAIGVHADGRPDTGTWWAPGGERSLVAPAVALDAGGRAVAAVLGTDGKPRVMRQREGAEGLDFEPWRAL</sequence>
<dbReference type="EMBL" id="BMSJ01000011">
    <property type="protein sequence ID" value="GGR42734.1"/>
    <property type="molecule type" value="Genomic_DNA"/>
</dbReference>
<protein>
    <submittedName>
        <fullName evidence="2">Uncharacterized protein</fullName>
    </submittedName>
</protein>
<evidence type="ECO:0000313" key="3">
    <source>
        <dbReference type="Proteomes" id="UP000642014"/>
    </source>
</evidence>
<reference evidence="2 3" key="1">
    <citation type="journal article" date="2014" name="Int. J. Syst. Evol. Microbiol.">
        <title>Complete genome sequence of Corynebacterium casei LMG S-19264T (=DSM 44701T), isolated from a smear-ripened cheese.</title>
        <authorList>
            <consortium name="US DOE Joint Genome Institute (JGI-PGF)"/>
            <person name="Walter F."/>
            <person name="Albersmeier A."/>
            <person name="Kalinowski J."/>
            <person name="Ruckert C."/>
        </authorList>
    </citation>
    <scope>NUCLEOTIDE SEQUENCE [LARGE SCALE GENOMIC DNA]</scope>
    <source>
        <strain evidence="2 3">JCM 4205</strain>
    </source>
</reference>
<dbReference type="Proteomes" id="UP000642014">
    <property type="component" value="Unassembled WGS sequence"/>
</dbReference>
<feature type="region of interest" description="Disordered" evidence="1">
    <location>
        <begin position="33"/>
        <end position="54"/>
    </location>
</feature>
<evidence type="ECO:0000313" key="2">
    <source>
        <dbReference type="EMBL" id="GGR42734.1"/>
    </source>
</evidence>
<evidence type="ECO:0000256" key="1">
    <source>
        <dbReference type="SAM" id="MobiDB-lite"/>
    </source>
</evidence>
<organism evidence="2 3">
    <name type="scientific">Streptomyces cinereoruber</name>
    <dbReference type="NCBI Taxonomy" id="67260"/>
    <lineage>
        <taxon>Bacteria</taxon>
        <taxon>Bacillati</taxon>
        <taxon>Actinomycetota</taxon>
        <taxon>Actinomycetes</taxon>
        <taxon>Kitasatosporales</taxon>
        <taxon>Streptomycetaceae</taxon>
        <taxon>Streptomyces</taxon>
    </lineage>
</organism>